<reference evidence="2" key="1">
    <citation type="submission" date="2019-12" db="UniProtKB">
        <authorList>
            <consortium name="WormBaseParasite"/>
        </authorList>
    </citation>
    <scope>IDENTIFICATION</scope>
</reference>
<dbReference type="AlphaFoldDB" id="A0A5S6QQ15"/>
<sequence length="340" mass="38256">MLLICQSITLGCRCRDLIYALGGGEDAYKEALRSLKASCGRRDVIRAAHLQALDKLDPGRSPSQLKRFAERTRIHLFDLSRTGETSNMDIVDRLVAKLSIQDRLAWHEACQRDSHPVNLLNFGQWLCNRAAAYQNAHELAAEQAPKTIKEFTEKNIRNHARSHAMTAHTGLEKQSCAACSGNHSLSDCVDFKKLGIDHRWQLVKKRKLCFSCLQGKHPSRECRQSKLCGVNGCDSIHHPLLHRQPKPPGREDAIVNSTCVKPGRVALGAISVYAVGPNGDRTRANLFFDEGSDKTFIYERVSKRLRLKEMDPGQSSLMTRGFGGTRRWFNSRLVNVKIER</sequence>
<protein>
    <submittedName>
        <fullName evidence="2">DUF1758 domain-containing protein</fullName>
    </submittedName>
</protein>
<name>A0A5S6QQ15_TRIMR</name>
<dbReference type="STRING" id="70415.A0A5S6QQ15"/>
<dbReference type="PANTHER" id="PTHR47331:SF5">
    <property type="entry name" value="RIBONUCLEASE H"/>
    <property type="match status" value="1"/>
</dbReference>
<dbReference type="Proteomes" id="UP000046395">
    <property type="component" value="Unassembled WGS sequence"/>
</dbReference>
<evidence type="ECO:0000313" key="2">
    <source>
        <dbReference type="WBParaSite" id="TMUE_2000008967.1"/>
    </source>
</evidence>
<organism evidence="1 2">
    <name type="scientific">Trichuris muris</name>
    <name type="common">Mouse whipworm</name>
    <dbReference type="NCBI Taxonomy" id="70415"/>
    <lineage>
        <taxon>Eukaryota</taxon>
        <taxon>Metazoa</taxon>
        <taxon>Ecdysozoa</taxon>
        <taxon>Nematoda</taxon>
        <taxon>Enoplea</taxon>
        <taxon>Dorylaimia</taxon>
        <taxon>Trichinellida</taxon>
        <taxon>Trichuridae</taxon>
        <taxon>Trichuris</taxon>
    </lineage>
</organism>
<evidence type="ECO:0000313" key="1">
    <source>
        <dbReference type="Proteomes" id="UP000046395"/>
    </source>
</evidence>
<dbReference type="PANTHER" id="PTHR47331">
    <property type="entry name" value="PHD-TYPE DOMAIN-CONTAINING PROTEIN"/>
    <property type="match status" value="1"/>
</dbReference>
<keyword evidence="1" id="KW-1185">Reference proteome</keyword>
<proteinExistence type="predicted"/>
<accession>A0A5S6QQ15</accession>
<dbReference type="WBParaSite" id="TMUE_2000008967.1">
    <property type="protein sequence ID" value="TMUE_2000008967.1"/>
    <property type="gene ID" value="WBGene00300461"/>
</dbReference>